<evidence type="ECO:0000256" key="2">
    <source>
        <dbReference type="ARBA" id="ARBA00023295"/>
    </source>
</evidence>
<accession>A0ABT8THY3</accession>
<dbReference type="Proteomes" id="UP001168380">
    <property type="component" value="Unassembled WGS sequence"/>
</dbReference>
<dbReference type="RefSeq" id="WP_302714659.1">
    <property type="nucleotide sequence ID" value="NZ_JAULRT010000062.1"/>
</dbReference>
<proteinExistence type="inferred from homology"/>
<evidence type="ECO:0000259" key="4">
    <source>
        <dbReference type="Pfam" id="PF00150"/>
    </source>
</evidence>
<protein>
    <submittedName>
        <fullName evidence="5">Cellulase family glycosylhydrolase</fullName>
    </submittedName>
</protein>
<reference evidence="5" key="1">
    <citation type="submission" date="2023-07" db="EMBL/GenBank/DDBJ databases">
        <title>Gilvimarinus algae sp. nov., isolated from the surface of Kelp.</title>
        <authorList>
            <person name="Sun Y.Y."/>
            <person name="Gong Y."/>
            <person name="Du Z.J."/>
        </authorList>
    </citation>
    <scope>NUCLEOTIDE SEQUENCE</scope>
    <source>
        <strain evidence="5">SDUM040014</strain>
    </source>
</reference>
<dbReference type="Pfam" id="PF00150">
    <property type="entry name" value="Cellulase"/>
    <property type="match status" value="1"/>
</dbReference>
<evidence type="ECO:0000313" key="5">
    <source>
        <dbReference type="EMBL" id="MDO3383716.1"/>
    </source>
</evidence>
<feature type="domain" description="Glycoside hydrolase family 5" evidence="4">
    <location>
        <begin position="160"/>
        <end position="320"/>
    </location>
</feature>
<organism evidence="5 6">
    <name type="scientific">Gilvimarinus algae</name>
    <dbReference type="NCBI Taxonomy" id="3058037"/>
    <lineage>
        <taxon>Bacteria</taxon>
        <taxon>Pseudomonadati</taxon>
        <taxon>Pseudomonadota</taxon>
        <taxon>Gammaproteobacteria</taxon>
        <taxon>Cellvibrionales</taxon>
        <taxon>Cellvibrionaceae</taxon>
        <taxon>Gilvimarinus</taxon>
    </lineage>
</organism>
<comment type="caution">
    <text evidence="5">The sequence shown here is derived from an EMBL/GenBank/DDBJ whole genome shotgun (WGS) entry which is preliminary data.</text>
</comment>
<keyword evidence="6" id="KW-1185">Reference proteome</keyword>
<gene>
    <name evidence="5" type="ORF">QWI16_16155</name>
</gene>
<evidence type="ECO:0000256" key="3">
    <source>
        <dbReference type="RuleBase" id="RU361153"/>
    </source>
</evidence>
<dbReference type="SUPFAM" id="SSF51445">
    <property type="entry name" value="(Trans)glycosidases"/>
    <property type="match status" value="1"/>
</dbReference>
<dbReference type="PROSITE" id="PS51257">
    <property type="entry name" value="PROKAR_LIPOPROTEIN"/>
    <property type="match status" value="1"/>
</dbReference>
<keyword evidence="2 3" id="KW-0326">Glycosidase</keyword>
<evidence type="ECO:0000313" key="6">
    <source>
        <dbReference type="Proteomes" id="UP001168380"/>
    </source>
</evidence>
<dbReference type="InterPro" id="IPR017853">
    <property type="entry name" value="GH"/>
</dbReference>
<dbReference type="InterPro" id="IPR001547">
    <property type="entry name" value="Glyco_hydro_5"/>
</dbReference>
<keyword evidence="1 3" id="KW-0378">Hydrolase</keyword>
<comment type="similarity">
    <text evidence="3">Belongs to the glycosyl hydrolase 5 (cellulase A) family.</text>
</comment>
<dbReference type="EMBL" id="JAULRT010000062">
    <property type="protein sequence ID" value="MDO3383716.1"/>
    <property type="molecule type" value="Genomic_DNA"/>
</dbReference>
<dbReference type="Gene3D" id="3.20.20.80">
    <property type="entry name" value="Glycosidases"/>
    <property type="match status" value="1"/>
</dbReference>
<name>A0ABT8THY3_9GAMM</name>
<evidence type="ECO:0000256" key="1">
    <source>
        <dbReference type="ARBA" id="ARBA00022801"/>
    </source>
</evidence>
<sequence>MRELNMIRTGYSTLMTLLFLAVLAGCAALPEKHLGIDGSSDQRWSREKANEWYDQLPWLVGVNFLPSTAINQLEMWQESSFDPETIDRELGWAADFGVNTVRVYLHDLAWEADSEGFLERIDTFLSIADKHGIKPNFVFFDDCWNPTAEIGEQPAPIPGVHNSGWVQSPVASVKDQPENWGRLETYVTGVVSRFANDDRILYWDVYNEPGNTGREEKSLPLLQKAFAWVRAGNPSQPVTAGIWNWSEGFELLNAYQKMHSDIITFHQYNDLAAMERSIHEMQGMGRPVICTEWMARTNNSLVESHLPLLKQEKVGAINWGLVSGKSNTIFPWGSEPGSPEPELWFHDLLHRDGSPYKQSEIDIFKTLTEDNPTY</sequence>